<keyword evidence="3" id="KW-1185">Reference proteome</keyword>
<dbReference type="RefSeq" id="WP_377354101.1">
    <property type="nucleotide sequence ID" value="NZ_JBHTLQ010000035.1"/>
</dbReference>
<evidence type="ECO:0000313" key="2">
    <source>
        <dbReference type="EMBL" id="MFD1191820.1"/>
    </source>
</evidence>
<feature type="chain" id="PRO_5046636489" description="Hemophore-related protein" evidence="1">
    <location>
        <begin position="24"/>
        <end position="123"/>
    </location>
</feature>
<name>A0ABW3T458_9CAUL</name>
<dbReference type="Proteomes" id="UP001597216">
    <property type="component" value="Unassembled WGS sequence"/>
</dbReference>
<gene>
    <name evidence="2" type="ORF">ACFQ27_14615</name>
</gene>
<evidence type="ECO:0000256" key="1">
    <source>
        <dbReference type="SAM" id="SignalP"/>
    </source>
</evidence>
<keyword evidence="1" id="KW-0732">Signal</keyword>
<protein>
    <recommendedName>
        <fullName evidence="4">Hemophore-related protein</fullName>
    </recommendedName>
</protein>
<organism evidence="2 3">
    <name type="scientific">Phenylobacterium conjunctum</name>
    <dbReference type="NCBI Taxonomy" id="1298959"/>
    <lineage>
        <taxon>Bacteria</taxon>
        <taxon>Pseudomonadati</taxon>
        <taxon>Pseudomonadota</taxon>
        <taxon>Alphaproteobacteria</taxon>
        <taxon>Caulobacterales</taxon>
        <taxon>Caulobacteraceae</taxon>
        <taxon>Phenylobacterium</taxon>
    </lineage>
</organism>
<proteinExistence type="predicted"/>
<sequence>MRRMMISAVGLASLALVGGEASAATPASGKCLALEQAVERDTAAFSKAWNAQVVGFPTPGDLYESYVQRVKSEPLAELAREVRDGTATLEKIQAEDGPDEELSLNLSLARLSACYVKVLGAGR</sequence>
<dbReference type="EMBL" id="JBHTLQ010000035">
    <property type="protein sequence ID" value="MFD1191820.1"/>
    <property type="molecule type" value="Genomic_DNA"/>
</dbReference>
<accession>A0ABW3T458</accession>
<evidence type="ECO:0000313" key="3">
    <source>
        <dbReference type="Proteomes" id="UP001597216"/>
    </source>
</evidence>
<comment type="caution">
    <text evidence="2">The sequence shown here is derived from an EMBL/GenBank/DDBJ whole genome shotgun (WGS) entry which is preliminary data.</text>
</comment>
<evidence type="ECO:0008006" key="4">
    <source>
        <dbReference type="Google" id="ProtNLM"/>
    </source>
</evidence>
<reference evidence="3" key="1">
    <citation type="journal article" date="2019" name="Int. J. Syst. Evol. Microbiol.">
        <title>The Global Catalogue of Microorganisms (GCM) 10K type strain sequencing project: providing services to taxonomists for standard genome sequencing and annotation.</title>
        <authorList>
            <consortium name="The Broad Institute Genomics Platform"/>
            <consortium name="The Broad Institute Genome Sequencing Center for Infectious Disease"/>
            <person name="Wu L."/>
            <person name="Ma J."/>
        </authorList>
    </citation>
    <scope>NUCLEOTIDE SEQUENCE [LARGE SCALE GENOMIC DNA]</scope>
    <source>
        <strain evidence="3">CCUG 55074</strain>
    </source>
</reference>
<feature type="signal peptide" evidence="1">
    <location>
        <begin position="1"/>
        <end position="23"/>
    </location>
</feature>